<accession>A0ABD5RGA8</accession>
<gene>
    <name evidence="2" type="ORF">ACFPJ5_18790</name>
</gene>
<dbReference type="EMBL" id="JBHSKX010000004">
    <property type="protein sequence ID" value="MFC5368978.1"/>
    <property type="molecule type" value="Genomic_DNA"/>
</dbReference>
<evidence type="ECO:0000313" key="2">
    <source>
        <dbReference type="EMBL" id="MFC5368978.1"/>
    </source>
</evidence>
<keyword evidence="3" id="KW-1185">Reference proteome</keyword>
<dbReference type="AlphaFoldDB" id="A0ABD5RGA8"/>
<keyword evidence="1" id="KW-0812">Transmembrane</keyword>
<evidence type="ECO:0000256" key="1">
    <source>
        <dbReference type="SAM" id="Phobius"/>
    </source>
</evidence>
<comment type="caution">
    <text evidence="2">The sequence shown here is derived from an EMBL/GenBank/DDBJ whole genome shotgun (WGS) entry which is preliminary data.</text>
</comment>
<keyword evidence="1" id="KW-1133">Transmembrane helix</keyword>
<reference evidence="2 3" key="1">
    <citation type="journal article" date="2019" name="Int. J. Syst. Evol. Microbiol.">
        <title>The Global Catalogue of Microorganisms (GCM) 10K type strain sequencing project: providing services to taxonomists for standard genome sequencing and annotation.</title>
        <authorList>
            <consortium name="The Broad Institute Genomics Platform"/>
            <consortium name="The Broad Institute Genome Sequencing Center for Infectious Disease"/>
            <person name="Wu L."/>
            <person name="Ma J."/>
        </authorList>
    </citation>
    <scope>NUCLEOTIDE SEQUENCE [LARGE SCALE GENOMIC DNA]</scope>
    <source>
        <strain evidence="2 3">CGMCC 1.12237</strain>
    </source>
</reference>
<protein>
    <submittedName>
        <fullName evidence="2">Uncharacterized protein</fullName>
    </submittedName>
</protein>
<sequence length="74" mass="8275">MIRLRDTVRPLLPLALTFLVVLTYDMFVSMVLSGIPRVAVTITLSIVTWYVIARLLWGDSEGFVPAIRGRKGAQ</sequence>
<evidence type="ECO:0000313" key="3">
    <source>
        <dbReference type="Proteomes" id="UP001596201"/>
    </source>
</evidence>
<name>A0ABD5RGA8_9EURY</name>
<dbReference type="Proteomes" id="UP001596201">
    <property type="component" value="Unassembled WGS sequence"/>
</dbReference>
<keyword evidence="1" id="KW-0472">Membrane</keyword>
<organism evidence="2 3">
    <name type="scientific">Salinirubrum litoreum</name>
    <dbReference type="NCBI Taxonomy" id="1126234"/>
    <lineage>
        <taxon>Archaea</taxon>
        <taxon>Methanobacteriati</taxon>
        <taxon>Methanobacteriota</taxon>
        <taxon>Stenosarchaea group</taxon>
        <taxon>Halobacteria</taxon>
        <taxon>Halobacteriales</taxon>
        <taxon>Haloferacaceae</taxon>
        <taxon>Salinirubrum</taxon>
    </lineage>
</organism>
<feature type="transmembrane region" description="Helical" evidence="1">
    <location>
        <begin position="38"/>
        <end position="57"/>
    </location>
</feature>
<dbReference type="RefSeq" id="WP_227231035.1">
    <property type="nucleotide sequence ID" value="NZ_JAJCVJ010000003.1"/>
</dbReference>
<feature type="transmembrane region" description="Helical" evidence="1">
    <location>
        <begin position="12"/>
        <end position="32"/>
    </location>
</feature>
<proteinExistence type="predicted"/>